<evidence type="ECO:0000256" key="12">
    <source>
        <dbReference type="SAM" id="Phobius"/>
    </source>
</evidence>
<evidence type="ECO:0000256" key="11">
    <source>
        <dbReference type="SAM" id="Coils"/>
    </source>
</evidence>
<evidence type="ECO:0000259" key="14">
    <source>
        <dbReference type="PROSITE" id="PS50885"/>
    </source>
</evidence>
<dbReference type="Gene3D" id="1.10.287.130">
    <property type="match status" value="1"/>
</dbReference>
<dbReference type="GO" id="GO:0005886">
    <property type="term" value="C:plasma membrane"/>
    <property type="evidence" value="ECO:0007669"/>
    <property type="project" value="UniProtKB-SubCell"/>
</dbReference>
<keyword evidence="9 12" id="KW-1133">Transmembrane helix</keyword>
<keyword evidence="8" id="KW-0418">Kinase</keyword>
<feature type="domain" description="Histidine kinase" evidence="13">
    <location>
        <begin position="445"/>
        <end position="690"/>
    </location>
</feature>
<dbReference type="PROSITE" id="PS50885">
    <property type="entry name" value="HAMP"/>
    <property type="match status" value="1"/>
</dbReference>
<evidence type="ECO:0000313" key="16">
    <source>
        <dbReference type="Proteomes" id="UP000242869"/>
    </source>
</evidence>
<dbReference type="RefSeq" id="WP_091195305.1">
    <property type="nucleotide sequence ID" value="NZ_FOVE01000014.1"/>
</dbReference>
<dbReference type="SUPFAM" id="SSF55874">
    <property type="entry name" value="ATPase domain of HSP90 chaperone/DNA topoisomerase II/histidine kinase"/>
    <property type="match status" value="1"/>
</dbReference>
<keyword evidence="5" id="KW-0597">Phosphoprotein</keyword>
<protein>
    <recommendedName>
        <fullName evidence="3">histidine kinase</fullName>
        <ecNumber evidence="3">2.7.13.3</ecNumber>
    </recommendedName>
</protein>
<keyword evidence="7 12" id="KW-0812">Transmembrane</keyword>
<organism evidence="15 16">
    <name type="scientific">Formivibrio citricus</name>
    <dbReference type="NCBI Taxonomy" id="83765"/>
    <lineage>
        <taxon>Bacteria</taxon>
        <taxon>Pseudomonadati</taxon>
        <taxon>Pseudomonadota</taxon>
        <taxon>Betaproteobacteria</taxon>
        <taxon>Neisseriales</taxon>
        <taxon>Chitinibacteraceae</taxon>
        <taxon>Formivibrio</taxon>
    </lineage>
</organism>
<dbReference type="Proteomes" id="UP000242869">
    <property type="component" value="Unassembled WGS sequence"/>
</dbReference>
<dbReference type="PANTHER" id="PTHR43065">
    <property type="entry name" value="SENSOR HISTIDINE KINASE"/>
    <property type="match status" value="1"/>
</dbReference>
<evidence type="ECO:0000256" key="4">
    <source>
        <dbReference type="ARBA" id="ARBA00022475"/>
    </source>
</evidence>
<dbReference type="InterPro" id="IPR004358">
    <property type="entry name" value="Sig_transdc_His_kin-like_C"/>
</dbReference>
<dbReference type="InterPro" id="IPR005467">
    <property type="entry name" value="His_kinase_dom"/>
</dbReference>
<dbReference type="EMBL" id="FOVE01000014">
    <property type="protein sequence ID" value="SFN64574.1"/>
    <property type="molecule type" value="Genomic_DNA"/>
</dbReference>
<comment type="subcellular location">
    <subcellularLocation>
        <location evidence="2">Cell membrane</location>
        <topology evidence="2">Multi-pass membrane protein</topology>
    </subcellularLocation>
</comment>
<dbReference type="OrthoDB" id="224978at2"/>
<dbReference type="Gene3D" id="6.10.340.10">
    <property type="match status" value="1"/>
</dbReference>
<keyword evidence="4" id="KW-1003">Cell membrane</keyword>
<keyword evidence="16" id="KW-1185">Reference proteome</keyword>
<dbReference type="InterPro" id="IPR033479">
    <property type="entry name" value="dCache_1"/>
</dbReference>
<dbReference type="SMART" id="SM00387">
    <property type="entry name" value="HATPase_c"/>
    <property type="match status" value="1"/>
</dbReference>
<dbReference type="Pfam" id="PF02743">
    <property type="entry name" value="dCache_1"/>
    <property type="match status" value="1"/>
</dbReference>
<evidence type="ECO:0000256" key="8">
    <source>
        <dbReference type="ARBA" id="ARBA00022777"/>
    </source>
</evidence>
<dbReference type="PROSITE" id="PS50109">
    <property type="entry name" value="HIS_KIN"/>
    <property type="match status" value="1"/>
</dbReference>
<dbReference type="EC" id="2.7.13.3" evidence="3"/>
<accession>A0A1I5AQ24</accession>
<dbReference type="InterPro" id="IPR036097">
    <property type="entry name" value="HisK_dim/P_sf"/>
</dbReference>
<feature type="domain" description="HAMP" evidence="14">
    <location>
        <begin position="298"/>
        <end position="354"/>
    </location>
</feature>
<evidence type="ECO:0000256" key="9">
    <source>
        <dbReference type="ARBA" id="ARBA00022989"/>
    </source>
</evidence>
<evidence type="ECO:0000256" key="1">
    <source>
        <dbReference type="ARBA" id="ARBA00000085"/>
    </source>
</evidence>
<dbReference type="InterPro" id="IPR003660">
    <property type="entry name" value="HAMP_dom"/>
</dbReference>
<dbReference type="InterPro" id="IPR003594">
    <property type="entry name" value="HATPase_dom"/>
</dbReference>
<dbReference type="SUPFAM" id="SSF47384">
    <property type="entry name" value="Homodimeric domain of signal transducing histidine kinase"/>
    <property type="match status" value="1"/>
</dbReference>
<dbReference type="CDD" id="cd12912">
    <property type="entry name" value="PDC2_MCP_like"/>
    <property type="match status" value="1"/>
</dbReference>
<dbReference type="Gene3D" id="3.30.450.20">
    <property type="entry name" value="PAS domain"/>
    <property type="match status" value="2"/>
</dbReference>
<name>A0A1I5AQ24_9NEIS</name>
<dbReference type="InterPro" id="IPR036890">
    <property type="entry name" value="HATPase_C_sf"/>
</dbReference>
<keyword evidence="6" id="KW-0808">Transferase</keyword>
<evidence type="ECO:0000256" key="7">
    <source>
        <dbReference type="ARBA" id="ARBA00022692"/>
    </source>
</evidence>
<evidence type="ECO:0000256" key="10">
    <source>
        <dbReference type="ARBA" id="ARBA00023136"/>
    </source>
</evidence>
<dbReference type="Gene3D" id="3.30.565.10">
    <property type="entry name" value="Histidine kinase-like ATPase, C-terminal domain"/>
    <property type="match status" value="1"/>
</dbReference>
<evidence type="ECO:0000256" key="3">
    <source>
        <dbReference type="ARBA" id="ARBA00012438"/>
    </source>
</evidence>
<dbReference type="STRING" id="83765.SAMN05660284_01952"/>
<feature type="transmembrane region" description="Helical" evidence="12">
    <location>
        <begin position="270"/>
        <end position="290"/>
    </location>
</feature>
<evidence type="ECO:0000256" key="2">
    <source>
        <dbReference type="ARBA" id="ARBA00004651"/>
    </source>
</evidence>
<dbReference type="InterPro" id="IPR003661">
    <property type="entry name" value="HisK_dim/P_dom"/>
</dbReference>
<proteinExistence type="predicted"/>
<dbReference type="Pfam" id="PF02518">
    <property type="entry name" value="HATPase_c"/>
    <property type="match status" value="1"/>
</dbReference>
<dbReference type="PANTHER" id="PTHR43065:SF50">
    <property type="entry name" value="HISTIDINE KINASE"/>
    <property type="match status" value="1"/>
</dbReference>
<dbReference type="CDD" id="cd00082">
    <property type="entry name" value="HisKA"/>
    <property type="match status" value="1"/>
</dbReference>
<keyword evidence="10 12" id="KW-0472">Membrane</keyword>
<dbReference type="SMART" id="SM00388">
    <property type="entry name" value="HisKA"/>
    <property type="match status" value="1"/>
</dbReference>
<feature type="transmembrane region" description="Helical" evidence="12">
    <location>
        <begin position="12"/>
        <end position="40"/>
    </location>
</feature>
<evidence type="ECO:0000256" key="6">
    <source>
        <dbReference type="ARBA" id="ARBA00022679"/>
    </source>
</evidence>
<evidence type="ECO:0000256" key="5">
    <source>
        <dbReference type="ARBA" id="ARBA00022553"/>
    </source>
</evidence>
<dbReference type="GO" id="GO:0000155">
    <property type="term" value="F:phosphorelay sensor kinase activity"/>
    <property type="evidence" value="ECO:0007669"/>
    <property type="project" value="InterPro"/>
</dbReference>
<reference evidence="16" key="1">
    <citation type="submission" date="2016-10" db="EMBL/GenBank/DDBJ databases">
        <authorList>
            <person name="Varghese N."/>
            <person name="Submissions S."/>
        </authorList>
    </citation>
    <scope>NUCLEOTIDE SEQUENCE [LARGE SCALE GENOMIC DNA]</scope>
    <source>
        <strain evidence="16">DSM 6150</strain>
    </source>
</reference>
<dbReference type="PRINTS" id="PR00344">
    <property type="entry name" value="BCTRLSENSOR"/>
</dbReference>
<evidence type="ECO:0000313" key="15">
    <source>
        <dbReference type="EMBL" id="SFN64574.1"/>
    </source>
</evidence>
<sequence length="694" mass="76909">MTKDGLLPPLRHVFLSLILFRVFLPLLATGIGAVAGMSYLGLKFLQNQQQQVVQSLSRIVDHHLDHGGRILDAVARMAEASGEKNLQVFMKSTWEAYGYFDTLYQLDENDNIVLIMPPEPNYAGLDMSNLPDFKNVSNKNYSISRPFISVRTGAPTVYLVRKLAKGGSVVGELNLGVFQKEIDRISSGLGKDFVFIMDQSGTLLAHPDAAQVKQQTNLSNLGIFHSMLTGISEDFYAYGQEKVLGSATRVEKTGWLIVNQLPLSVFMVSYAWIFALIFSASLAIWITLAWNLRKRIQRHFIAPLEQLSRSANSLAMGDFSQVNTLTTIPSSFAELRKLASDFQAMSSILHARETDQQSAHDELEIRVEKRTEELFVINNNLQATTARLQQSNQELHSEIAERRRAQALLAQKVVEIELAHTELKNAQSQMLQQEKMASIGQLAAGVAHEINNPIGFINSNLGTLRNYVTELLDVVDAYAGCHSCPPQDMPALLGRIQVMKQNIDFTFLREDIRKLIDESMDGATRIKRIVQDLRDFSRIGSSEWIWTDLHAGLDSTLNVLGSEIKDKAVVVCEYGTLPQVECIPAQINQVFMNLLLNATQAITGQGRITIRSGSDADEAWISITDNGKGIPAEAIARIFDPFFTTRPVGAGIGLGLSVAHGIVKNHGGKIEVMSQEGQGSTFIIRLPIRHLHTT</sequence>
<keyword evidence="11" id="KW-0175">Coiled coil</keyword>
<comment type="catalytic activity">
    <reaction evidence="1">
        <text>ATP + protein L-histidine = ADP + protein N-phospho-L-histidine.</text>
        <dbReference type="EC" id="2.7.13.3"/>
    </reaction>
</comment>
<evidence type="ECO:0000259" key="13">
    <source>
        <dbReference type="PROSITE" id="PS50109"/>
    </source>
</evidence>
<gene>
    <name evidence="15" type="ORF">SAMN05660284_01952</name>
</gene>
<feature type="coiled-coil region" evidence="11">
    <location>
        <begin position="378"/>
        <end position="436"/>
    </location>
</feature>
<dbReference type="AlphaFoldDB" id="A0A1I5AQ24"/>